<accession>A0AAP2R9W5</accession>
<dbReference type="AlphaFoldDB" id="A0AAP2R9W5"/>
<sequence length="262" mass="29519">MQKIENKYVRISDITGLLYCPRALYFRLRRVSDPGIKPAEIRAEMFRLISSHLPDVLQTTDIENVRNAIDSACDDASVIYDRYPDIISNVRTEAYERIEDIASGLKNECEKNGRESVMSILIPRFERIMVFSDRLSISGVIDKVSNIDGKLIPVVVSASSPPDNGIYGPDRVRLAAYALLLSERCGEEIGQGAVEYVRGWTIRYTDIKNNDIRAVISARNKVKKIREGHMPSENTGKKCANCEYSSSCKVKVSFLDSLFKNL</sequence>
<comment type="caution">
    <text evidence="8">The sequence shown here is derived from an EMBL/GenBank/DDBJ whole genome shotgun (WGS) entry which is preliminary data.</text>
</comment>
<keyword evidence="3" id="KW-0479">Metal-binding</keyword>
<keyword evidence="2" id="KW-0540">Nuclease</keyword>
<proteinExistence type="predicted"/>
<dbReference type="GO" id="GO:0016787">
    <property type="term" value="F:hydrolase activity"/>
    <property type="evidence" value="ECO:0007669"/>
    <property type="project" value="UniProtKB-KW"/>
</dbReference>
<evidence type="ECO:0000259" key="7">
    <source>
        <dbReference type="Pfam" id="PF01930"/>
    </source>
</evidence>
<protein>
    <submittedName>
        <fullName evidence="8">Recombinase RecB</fullName>
    </submittedName>
</protein>
<evidence type="ECO:0000313" key="9">
    <source>
        <dbReference type="Proteomes" id="UP001320159"/>
    </source>
</evidence>
<keyword evidence="4" id="KW-0378">Hydrolase</keyword>
<dbReference type="GO" id="GO:0051536">
    <property type="term" value="F:iron-sulfur cluster binding"/>
    <property type="evidence" value="ECO:0007669"/>
    <property type="project" value="UniProtKB-KW"/>
</dbReference>
<reference evidence="8 9" key="1">
    <citation type="submission" date="2017-11" db="EMBL/GenBank/DDBJ databases">
        <title>Isolation and Characterization of Family Methanocellaceae Species from Potential Methane Hydrate Area Offshore Southwestern Taiwan.</title>
        <authorList>
            <person name="Zhang W.-L."/>
            <person name="Chen W.-C."/>
            <person name="Lai M.-C."/>
            <person name="Chen S.-C."/>
        </authorList>
    </citation>
    <scope>NUCLEOTIDE SEQUENCE [LARGE SCALE GENOMIC DNA]</scope>
    <source>
        <strain evidence="8 9">CWC-04</strain>
    </source>
</reference>
<dbReference type="PANTHER" id="PTHR36531">
    <property type="entry name" value="CRISPR-ASSOCIATED EXONUCLEASE CAS4"/>
    <property type="match status" value="1"/>
</dbReference>
<dbReference type="Pfam" id="PF01930">
    <property type="entry name" value="Cas_Cas4"/>
    <property type="match status" value="1"/>
</dbReference>
<keyword evidence="6" id="KW-0411">Iron-sulfur</keyword>
<dbReference type="InterPro" id="IPR011604">
    <property type="entry name" value="PDDEXK-like_dom_sf"/>
</dbReference>
<evidence type="ECO:0000256" key="2">
    <source>
        <dbReference type="ARBA" id="ARBA00022722"/>
    </source>
</evidence>
<evidence type="ECO:0000256" key="3">
    <source>
        <dbReference type="ARBA" id="ARBA00022723"/>
    </source>
</evidence>
<name>A0AAP2R9W5_9EURY</name>
<dbReference type="PANTHER" id="PTHR36531:SF6">
    <property type="entry name" value="DNA REPLICATION ATP-DEPENDENT HELICASE_NUCLEASE DNA2"/>
    <property type="match status" value="1"/>
</dbReference>
<dbReference type="InterPro" id="IPR051827">
    <property type="entry name" value="Cas4_exonuclease"/>
</dbReference>
<evidence type="ECO:0000256" key="5">
    <source>
        <dbReference type="ARBA" id="ARBA00023004"/>
    </source>
</evidence>
<feature type="domain" description="DUF83" evidence="7">
    <location>
        <begin position="138"/>
        <end position="249"/>
    </location>
</feature>
<dbReference type="EMBL" id="PGCK01000001">
    <property type="protein sequence ID" value="MCD1293598.1"/>
    <property type="molecule type" value="Genomic_DNA"/>
</dbReference>
<organism evidence="8 9">
    <name type="scientific">Methanooceanicella nereidis</name>
    <dbReference type="NCBI Taxonomy" id="2052831"/>
    <lineage>
        <taxon>Archaea</taxon>
        <taxon>Methanobacteriati</taxon>
        <taxon>Methanobacteriota</taxon>
        <taxon>Stenosarchaea group</taxon>
        <taxon>Methanomicrobia</taxon>
        <taxon>Methanocellales</taxon>
        <taxon>Methanocellaceae</taxon>
        <taxon>Methanooceanicella</taxon>
    </lineage>
</organism>
<evidence type="ECO:0000256" key="4">
    <source>
        <dbReference type="ARBA" id="ARBA00022801"/>
    </source>
</evidence>
<keyword evidence="5" id="KW-0408">Iron</keyword>
<evidence type="ECO:0000256" key="6">
    <source>
        <dbReference type="ARBA" id="ARBA00023014"/>
    </source>
</evidence>
<dbReference type="RefSeq" id="WP_230739631.1">
    <property type="nucleotide sequence ID" value="NZ_PGCK01000001.1"/>
</dbReference>
<comment type="cofactor">
    <cofactor evidence="1">
        <name>[4Fe-4S] cluster</name>
        <dbReference type="ChEBI" id="CHEBI:49883"/>
    </cofactor>
</comment>
<gene>
    <name evidence="8" type="ORF">CUJ83_01120</name>
</gene>
<keyword evidence="9" id="KW-1185">Reference proteome</keyword>
<dbReference type="Gene3D" id="3.90.320.10">
    <property type="match status" value="1"/>
</dbReference>
<evidence type="ECO:0000256" key="1">
    <source>
        <dbReference type="ARBA" id="ARBA00001966"/>
    </source>
</evidence>
<dbReference type="InterPro" id="IPR022765">
    <property type="entry name" value="Dna2/Cas4_DUF83"/>
</dbReference>
<dbReference type="GO" id="GO:0004518">
    <property type="term" value="F:nuclease activity"/>
    <property type="evidence" value="ECO:0007669"/>
    <property type="project" value="UniProtKB-KW"/>
</dbReference>
<dbReference type="GO" id="GO:0046872">
    <property type="term" value="F:metal ion binding"/>
    <property type="evidence" value="ECO:0007669"/>
    <property type="project" value="UniProtKB-KW"/>
</dbReference>
<dbReference type="Proteomes" id="UP001320159">
    <property type="component" value="Unassembled WGS sequence"/>
</dbReference>
<evidence type="ECO:0000313" key="8">
    <source>
        <dbReference type="EMBL" id="MCD1293598.1"/>
    </source>
</evidence>